<dbReference type="AlphaFoldDB" id="A0AAV8ADP5"/>
<dbReference type="SMART" id="SM00320">
    <property type="entry name" value="WD40"/>
    <property type="match status" value="6"/>
</dbReference>
<reference evidence="7" key="1">
    <citation type="submission" date="2022-08" db="EMBL/GenBank/DDBJ databases">
        <title>Novel sulphate-reducing endosymbionts in the free-living metamonad Anaeramoeba.</title>
        <authorList>
            <person name="Jerlstrom-Hultqvist J."/>
            <person name="Cepicka I."/>
            <person name="Gallot-Lavallee L."/>
            <person name="Salas-Leiva D."/>
            <person name="Curtis B.A."/>
            <person name="Zahonova K."/>
            <person name="Pipaliya S."/>
            <person name="Dacks J."/>
            <person name="Roger A.J."/>
        </authorList>
    </citation>
    <scope>NUCLEOTIDE SEQUENCE</scope>
    <source>
        <strain evidence="7">Busselton2</strain>
    </source>
</reference>
<dbReference type="InterPro" id="IPR020472">
    <property type="entry name" value="WD40_PAC1"/>
</dbReference>
<feature type="compositionally biased region" description="Polar residues" evidence="6">
    <location>
        <begin position="62"/>
        <end position="77"/>
    </location>
</feature>
<comment type="caution">
    <text evidence="7">The sequence shown here is derived from an EMBL/GenBank/DDBJ whole genome shotgun (WGS) entry which is preliminary data.</text>
</comment>
<dbReference type="PANTHER" id="PTHR22850">
    <property type="entry name" value="WD40 REPEAT FAMILY"/>
    <property type="match status" value="1"/>
</dbReference>
<organism evidence="7 8">
    <name type="scientific">Anaeramoeba flamelloides</name>
    <dbReference type="NCBI Taxonomy" id="1746091"/>
    <lineage>
        <taxon>Eukaryota</taxon>
        <taxon>Metamonada</taxon>
        <taxon>Anaeramoebidae</taxon>
        <taxon>Anaeramoeba</taxon>
    </lineage>
</organism>
<evidence type="ECO:0000256" key="5">
    <source>
        <dbReference type="PROSITE-ProRule" id="PRU00221"/>
    </source>
</evidence>
<dbReference type="InterPro" id="IPR015943">
    <property type="entry name" value="WD40/YVTN_repeat-like_dom_sf"/>
</dbReference>
<dbReference type="EMBL" id="JANTQA010000012">
    <property type="protein sequence ID" value="KAJ3450603.1"/>
    <property type="molecule type" value="Genomic_DNA"/>
</dbReference>
<dbReference type="PROSITE" id="PS00678">
    <property type="entry name" value="WD_REPEATS_1"/>
    <property type="match status" value="2"/>
</dbReference>
<dbReference type="InterPro" id="IPR050459">
    <property type="entry name" value="WD_repeat_RBAP46/RBAP48/MSI1"/>
</dbReference>
<dbReference type="GO" id="GO:0005634">
    <property type="term" value="C:nucleus"/>
    <property type="evidence" value="ECO:0007669"/>
    <property type="project" value="UniProtKB-SubCell"/>
</dbReference>
<dbReference type="Gene3D" id="2.130.10.10">
    <property type="entry name" value="YVTN repeat-like/Quinoprotein amine dehydrogenase"/>
    <property type="match status" value="1"/>
</dbReference>
<evidence type="ECO:0000256" key="6">
    <source>
        <dbReference type="SAM" id="MobiDB-lite"/>
    </source>
</evidence>
<sequence length="457" mass="52593">MFNDVVDRINARLSLGIHDQVGLPLGRTFLKNRVHENSEISSETGSSNSSTSEGSDSNEGNYNFNHNSEQAKNSEQSPFAVDEPLVNWRKYKTTVCRFTIDHQLESQSLTTQFLPITEGSTNYKIMVGTNLAQNNKLYILTYRIPNDYHEYETFKFVDKKTVKISYKLEHTSEINRARIDESNPDIFATKAGNGMVYIYSISRHNNNPVLTCRGHTKEGYGISWNSHRRGRLLSGSYDDRICIWDISHAESREIDPIHRIDSHSGIVEDVQWNPNNTNEFASVGDDRKLMIFDERTCKPEISIEAHKKEVNSVAYHKKNTNFLITGSSDTTIRLWDLRRIKKHLHSFEAHDNPVYSVQWNPHNVNIFGSSGDDSRFHIWDINKIGVERKGGGLINRPTELILTNFGHKASIRDFTWCPNLPWTISTVDDNRINQIWGVKKKIIYQDECLLDDEKIEI</sequence>
<comment type="subcellular location">
    <subcellularLocation>
        <location evidence="1">Nucleus</location>
    </subcellularLocation>
</comment>
<dbReference type="InterPro" id="IPR019775">
    <property type="entry name" value="WD40_repeat_CS"/>
</dbReference>
<keyword evidence="2 5" id="KW-0853">WD repeat</keyword>
<dbReference type="SUPFAM" id="SSF50978">
    <property type="entry name" value="WD40 repeat-like"/>
    <property type="match status" value="1"/>
</dbReference>
<keyword evidence="4" id="KW-0539">Nucleus</keyword>
<feature type="repeat" description="WD" evidence="5">
    <location>
        <begin position="212"/>
        <end position="254"/>
    </location>
</feature>
<keyword evidence="3" id="KW-0677">Repeat</keyword>
<dbReference type="PRINTS" id="PR00320">
    <property type="entry name" value="GPROTEINBRPT"/>
</dbReference>
<dbReference type="InterPro" id="IPR036322">
    <property type="entry name" value="WD40_repeat_dom_sf"/>
</dbReference>
<dbReference type="InterPro" id="IPR001680">
    <property type="entry name" value="WD40_rpt"/>
</dbReference>
<dbReference type="Pfam" id="PF00400">
    <property type="entry name" value="WD40"/>
    <property type="match status" value="4"/>
</dbReference>
<protein>
    <submittedName>
        <fullName evidence="7">Wd40 repeat family</fullName>
    </submittedName>
</protein>
<feature type="repeat" description="WD" evidence="5">
    <location>
        <begin position="347"/>
        <end position="382"/>
    </location>
</feature>
<evidence type="ECO:0000313" key="7">
    <source>
        <dbReference type="EMBL" id="KAJ3450603.1"/>
    </source>
</evidence>
<dbReference type="PROSITE" id="PS50082">
    <property type="entry name" value="WD_REPEATS_2"/>
    <property type="match status" value="3"/>
</dbReference>
<accession>A0AAV8ADP5</accession>
<evidence type="ECO:0000256" key="1">
    <source>
        <dbReference type="ARBA" id="ARBA00004123"/>
    </source>
</evidence>
<evidence type="ECO:0000256" key="3">
    <source>
        <dbReference type="ARBA" id="ARBA00022737"/>
    </source>
</evidence>
<dbReference type="Proteomes" id="UP001146793">
    <property type="component" value="Unassembled WGS sequence"/>
</dbReference>
<gene>
    <name evidence="7" type="ORF">M0812_06787</name>
</gene>
<evidence type="ECO:0000313" key="8">
    <source>
        <dbReference type="Proteomes" id="UP001146793"/>
    </source>
</evidence>
<feature type="repeat" description="WD" evidence="5">
    <location>
        <begin position="303"/>
        <end position="338"/>
    </location>
</feature>
<proteinExistence type="predicted"/>
<feature type="region of interest" description="Disordered" evidence="6">
    <location>
        <begin position="37"/>
        <end position="78"/>
    </location>
</feature>
<dbReference type="PROSITE" id="PS50294">
    <property type="entry name" value="WD_REPEATS_REGION"/>
    <property type="match status" value="2"/>
</dbReference>
<name>A0AAV8ADP5_9EUKA</name>
<feature type="compositionally biased region" description="Low complexity" evidence="6">
    <location>
        <begin position="39"/>
        <end position="61"/>
    </location>
</feature>
<evidence type="ECO:0000256" key="4">
    <source>
        <dbReference type="ARBA" id="ARBA00023242"/>
    </source>
</evidence>
<evidence type="ECO:0000256" key="2">
    <source>
        <dbReference type="ARBA" id="ARBA00022574"/>
    </source>
</evidence>